<sequence length="379" mass="42362">MKRYVITILTILLSSLLTACSLGDSNTDEEITDEPVIEEPIEVKVDGTKTIYADELWYVKEEAAIINLSLDSNKSIVLEDAAQQATYESEPIEVNHFNELVLSWNVKNLEDARITFFIALGDGTDFGSYQIMGLFKDENHMSFNSLDDPYGRVSIDTLINKDPSKNNYIKLKFTVIAGSADQLEIKNISVTTKSVDSALTYDASKLTNKVIDVAPMQQLSIPNIGNVICSTTSVAMVLNHYGYTFTQQEMAKKVYDNSKGIYGNWTFNASYAGSLDGIAARVEYIEDFSVVIDYILNDIPVVFSISTTSADQLNGAIMAFPAGHLVVLKGFEEINGVWHGVFNDPAEYEDSKVERKYPMEQVLKVWRQYTYIIVKSETI</sequence>
<dbReference type="EMBL" id="VKID01000001">
    <property type="protein sequence ID" value="TRX99463.1"/>
    <property type="molecule type" value="Genomic_DNA"/>
</dbReference>
<proteinExistence type="predicted"/>
<organism evidence="3 4">
    <name type="scientific">Acholeplasma laidlawii</name>
    <dbReference type="NCBI Taxonomy" id="2148"/>
    <lineage>
        <taxon>Bacteria</taxon>
        <taxon>Bacillati</taxon>
        <taxon>Mycoplasmatota</taxon>
        <taxon>Mollicutes</taxon>
        <taxon>Acholeplasmatales</taxon>
        <taxon>Acholeplasmataceae</taxon>
        <taxon>Acholeplasma</taxon>
    </lineage>
</organism>
<accession>A0A553IGY9</accession>
<dbReference type="PROSITE" id="PS51257">
    <property type="entry name" value="PROKAR_LIPOPROTEIN"/>
    <property type="match status" value="1"/>
</dbReference>
<dbReference type="AlphaFoldDB" id="A0A553IGY9"/>
<comment type="caution">
    <text evidence="3">The sequence shown here is derived from an EMBL/GenBank/DDBJ whole genome shotgun (WGS) entry which is preliminary data.</text>
</comment>
<feature type="chain" id="PRO_5022000989" description="Peptidase C39-like domain-containing protein" evidence="1">
    <location>
        <begin position="20"/>
        <end position="379"/>
    </location>
</feature>
<name>A0A553IGY9_ACHLA</name>
<dbReference type="Proteomes" id="UP000315938">
    <property type="component" value="Unassembled WGS sequence"/>
</dbReference>
<evidence type="ECO:0000256" key="1">
    <source>
        <dbReference type="SAM" id="SignalP"/>
    </source>
</evidence>
<gene>
    <name evidence="3" type="ORF">FNV44_00030</name>
</gene>
<dbReference type="Pfam" id="PF13529">
    <property type="entry name" value="Peptidase_C39_2"/>
    <property type="match status" value="1"/>
</dbReference>
<protein>
    <recommendedName>
        <fullName evidence="2">Peptidase C39-like domain-containing protein</fullName>
    </recommendedName>
</protein>
<dbReference type="InterPro" id="IPR039564">
    <property type="entry name" value="Peptidase_C39-like"/>
</dbReference>
<evidence type="ECO:0000259" key="2">
    <source>
        <dbReference type="Pfam" id="PF13529"/>
    </source>
</evidence>
<evidence type="ECO:0000313" key="4">
    <source>
        <dbReference type="Proteomes" id="UP000315938"/>
    </source>
</evidence>
<evidence type="ECO:0000313" key="3">
    <source>
        <dbReference type="EMBL" id="TRX99463.1"/>
    </source>
</evidence>
<feature type="signal peptide" evidence="1">
    <location>
        <begin position="1"/>
        <end position="19"/>
    </location>
</feature>
<keyword evidence="1" id="KW-0732">Signal</keyword>
<reference evidence="3 4" key="1">
    <citation type="submission" date="2019-07" db="EMBL/GenBank/DDBJ databases">
        <title>Genome sequence of Acholeplasma laidlawii strain with increased resistance to erythromycin.</title>
        <authorList>
            <person name="Medvedeva E.S."/>
            <person name="Baranova N.B."/>
            <person name="Siniagina M.N."/>
            <person name="Mouzykantov A."/>
            <person name="Chernova O.A."/>
            <person name="Chernov V.M."/>
        </authorList>
    </citation>
    <scope>NUCLEOTIDE SEQUENCE [LARGE SCALE GENOMIC DNA]</scope>
    <source>
        <strain evidence="3 4">PG8REry</strain>
    </source>
</reference>
<dbReference type="Gene3D" id="3.90.70.10">
    <property type="entry name" value="Cysteine proteinases"/>
    <property type="match status" value="1"/>
</dbReference>
<feature type="domain" description="Peptidase C39-like" evidence="2">
    <location>
        <begin position="212"/>
        <end position="346"/>
    </location>
</feature>
<dbReference type="RefSeq" id="WP_143215638.1">
    <property type="nucleotide sequence ID" value="NZ_JACAOF010000006.1"/>
</dbReference>